<proteinExistence type="predicted"/>
<organism evidence="6 7">
    <name type="scientific">Paenibacillus eucommiae</name>
    <dbReference type="NCBI Taxonomy" id="1355755"/>
    <lineage>
        <taxon>Bacteria</taxon>
        <taxon>Bacillati</taxon>
        <taxon>Bacillota</taxon>
        <taxon>Bacilli</taxon>
        <taxon>Bacillales</taxon>
        <taxon>Paenibacillaceae</taxon>
        <taxon>Paenibacillus</taxon>
    </lineage>
</organism>
<reference evidence="6 7" key="1">
    <citation type="submission" date="2021-03" db="EMBL/GenBank/DDBJ databases">
        <title>Genomic Encyclopedia of Type Strains, Phase IV (KMG-IV): sequencing the most valuable type-strain genomes for metagenomic binning, comparative biology and taxonomic classification.</title>
        <authorList>
            <person name="Goeker M."/>
        </authorList>
    </citation>
    <scope>NUCLEOTIDE SEQUENCE [LARGE SCALE GENOMIC DNA]</scope>
    <source>
        <strain evidence="6 7">DSM 26048</strain>
    </source>
</reference>
<dbReference type="Pfam" id="PF20990">
    <property type="entry name" value="DUF2207_C"/>
    <property type="match status" value="1"/>
</dbReference>
<comment type="caution">
    <text evidence="6">The sequence shown here is derived from an EMBL/GenBank/DDBJ whole genome shotgun (WGS) entry which is preliminary data.</text>
</comment>
<evidence type="ECO:0000313" key="6">
    <source>
        <dbReference type="EMBL" id="MBP1991649.1"/>
    </source>
</evidence>
<feature type="chain" id="PRO_5046309415" evidence="3">
    <location>
        <begin position="26"/>
        <end position="577"/>
    </location>
</feature>
<gene>
    <name evidence="6" type="ORF">J2Z66_003256</name>
</gene>
<feature type="transmembrane region" description="Helical" evidence="2">
    <location>
        <begin position="408"/>
        <end position="426"/>
    </location>
</feature>
<dbReference type="RefSeq" id="WP_209972373.1">
    <property type="nucleotide sequence ID" value="NZ_JAGGLB010000009.1"/>
</dbReference>
<evidence type="ECO:0000313" key="7">
    <source>
        <dbReference type="Proteomes" id="UP001519287"/>
    </source>
</evidence>
<keyword evidence="2" id="KW-0472">Membrane</keyword>
<name>A0ABS4IYN2_9BACL</name>
<evidence type="ECO:0000256" key="2">
    <source>
        <dbReference type="SAM" id="Phobius"/>
    </source>
</evidence>
<feature type="signal peptide" evidence="3">
    <location>
        <begin position="1"/>
        <end position="25"/>
    </location>
</feature>
<feature type="compositionally biased region" description="Gly residues" evidence="1">
    <location>
        <begin position="561"/>
        <end position="577"/>
    </location>
</feature>
<feature type="domain" description="Predicted membrane protein YciQ-like C-terminal" evidence="5">
    <location>
        <begin position="274"/>
        <end position="503"/>
    </location>
</feature>
<evidence type="ECO:0000259" key="4">
    <source>
        <dbReference type="Pfam" id="PF09972"/>
    </source>
</evidence>
<accession>A0ABS4IYN2</accession>
<dbReference type="InterPro" id="IPR018702">
    <property type="entry name" value="DUF2207"/>
</dbReference>
<feature type="domain" description="DUF2207" evidence="4">
    <location>
        <begin position="31"/>
        <end position="207"/>
    </location>
</feature>
<dbReference type="EMBL" id="JAGGLB010000009">
    <property type="protein sequence ID" value="MBP1991649.1"/>
    <property type="molecule type" value="Genomic_DNA"/>
</dbReference>
<dbReference type="Proteomes" id="UP001519287">
    <property type="component" value="Unassembled WGS sequence"/>
</dbReference>
<evidence type="ECO:0000256" key="3">
    <source>
        <dbReference type="SAM" id="SignalP"/>
    </source>
</evidence>
<evidence type="ECO:0000259" key="5">
    <source>
        <dbReference type="Pfam" id="PF20990"/>
    </source>
</evidence>
<dbReference type="Pfam" id="PF09972">
    <property type="entry name" value="DUF2207"/>
    <property type="match status" value="1"/>
</dbReference>
<feature type="region of interest" description="Disordered" evidence="1">
    <location>
        <begin position="555"/>
        <end position="577"/>
    </location>
</feature>
<evidence type="ECO:0000256" key="1">
    <source>
        <dbReference type="SAM" id="MobiDB-lite"/>
    </source>
</evidence>
<sequence length="577" mass="65977">MSLMPKCIALIVSLFLLLSSPIAYAEDRSFEIREVDIHARIDSDGSMHVTERDTYHFNGSFQGILVDLQTTGSDGIEHFQAFEMSGEQQIPLHFEKIGDGETLQYKIYTPSADETKVFQIMYSLKNVVQVYADTAELYWKFFDSTNQSNLEKVGIDIELPNDIRQESIVAFGHGPLHGTHNINNNGIVRYQISPLPANEMLEVRILFPNGSVPGSTKVSDAMMYDQIIEEEENWSYYMGMASVYGALALLIANVVAGIILQYKFGNRSRSKWKGKYYREIPNDVTPAVVSYLMRERTKPRDLMATMVDLARKQYVSMKEIKNGSKPKESHYSFQLIKSSTSDLQPHEKKLLDWFFHQLGNNESVSMAQIQKHIEVQSNAAEFLKNWSEFKEEVAEAAVRLGYIQHQKWVPRAVILIFIVQFFGFWFVAHTDWTWLMFCAPFLLFFKPGKRRRTPLGQTEYVKWKAFKRFLRDYSRMSTREPLEVHLWQHYFVYAIPLNEAKRMKEIGHLKMPVTRSNESIFFDSSFAHSYNSWDDKFEHTISQAYKCANPSDSSSDSGGSFSSGGGGGGGGGGRGAF</sequence>
<keyword evidence="7" id="KW-1185">Reference proteome</keyword>
<keyword evidence="3" id="KW-0732">Signal</keyword>
<keyword evidence="2" id="KW-0812">Transmembrane</keyword>
<dbReference type="InterPro" id="IPR048389">
    <property type="entry name" value="YciQ-like_C"/>
</dbReference>
<keyword evidence="2" id="KW-1133">Transmembrane helix</keyword>
<feature type="transmembrane region" description="Helical" evidence="2">
    <location>
        <begin position="234"/>
        <end position="260"/>
    </location>
</feature>
<protein>
    <submittedName>
        <fullName evidence="6">Membrane protein</fullName>
    </submittedName>
</protein>